<dbReference type="EMBL" id="HBGD01005076">
    <property type="protein sequence ID" value="CAD9080963.1"/>
    <property type="molecule type" value="Transcribed_RNA"/>
</dbReference>
<gene>
    <name evidence="1" type="ORF">PCOS0759_LOCUS4203</name>
</gene>
<dbReference type="InterPro" id="IPR016024">
    <property type="entry name" value="ARM-type_fold"/>
</dbReference>
<dbReference type="AlphaFoldDB" id="A0A7S1PIF4"/>
<protein>
    <submittedName>
        <fullName evidence="1">Uncharacterized protein</fullName>
    </submittedName>
</protein>
<sequence length="224" mass="25799">MVETCHCDKLLMHGPILRPSATMNNWPRNTLLANSDPRLEHVSHSSMNSETHLQLKQPRGLCASYITLRGQVHERSCSRKVCLLALSSTFPGHHTETTTHPLTSNINTMVKCKILSNTEIEQVLRETYSEKPAERKRALTRLCPCKLLRKVDQVWDRVFEMTDDKSAIVRMQAVHSLADGSPVDLEDKVIEKLEEMWNDEDDKVKKIVRRILNSYRRSGKWNIL</sequence>
<dbReference type="SUPFAM" id="SSF48371">
    <property type="entry name" value="ARM repeat"/>
    <property type="match status" value="1"/>
</dbReference>
<dbReference type="InterPro" id="IPR011989">
    <property type="entry name" value="ARM-like"/>
</dbReference>
<name>A0A7S1PIF4_9EUKA</name>
<dbReference type="Gene3D" id="1.25.10.10">
    <property type="entry name" value="Leucine-rich Repeat Variant"/>
    <property type="match status" value="1"/>
</dbReference>
<evidence type="ECO:0000313" key="1">
    <source>
        <dbReference type="EMBL" id="CAD9080963.1"/>
    </source>
</evidence>
<proteinExistence type="predicted"/>
<reference evidence="1" key="1">
    <citation type="submission" date="2021-01" db="EMBL/GenBank/DDBJ databases">
        <authorList>
            <person name="Corre E."/>
            <person name="Pelletier E."/>
            <person name="Niang G."/>
            <person name="Scheremetjew M."/>
            <person name="Finn R."/>
            <person name="Kale V."/>
            <person name="Holt S."/>
            <person name="Cochrane G."/>
            <person name="Meng A."/>
            <person name="Brown T."/>
            <person name="Cohen L."/>
        </authorList>
    </citation>
    <scope>NUCLEOTIDE SEQUENCE</scope>
    <source>
        <strain evidence="1">WS</strain>
    </source>
</reference>
<accession>A0A7S1PIF4</accession>
<organism evidence="1">
    <name type="scientific">Percolomonas cosmopolitus</name>
    <dbReference type="NCBI Taxonomy" id="63605"/>
    <lineage>
        <taxon>Eukaryota</taxon>
        <taxon>Discoba</taxon>
        <taxon>Heterolobosea</taxon>
        <taxon>Tetramitia</taxon>
        <taxon>Eutetramitia</taxon>
        <taxon>Percolomonadidae</taxon>
        <taxon>Percolomonas</taxon>
    </lineage>
</organism>